<evidence type="ECO:0000313" key="1">
    <source>
        <dbReference type="EMBL" id="TGD59363.1"/>
    </source>
</evidence>
<proteinExistence type="predicted"/>
<name>A0A4Z0LBW0_9FLAO</name>
<dbReference type="Proteomes" id="UP000297407">
    <property type="component" value="Unassembled WGS sequence"/>
</dbReference>
<evidence type="ECO:0000313" key="2">
    <source>
        <dbReference type="Proteomes" id="UP000297407"/>
    </source>
</evidence>
<accession>A0A4Z0LBW0</accession>
<dbReference type="RefSeq" id="WP_135524569.1">
    <property type="nucleotide sequence ID" value="NZ_SRLH01000001.1"/>
</dbReference>
<gene>
    <name evidence="1" type="ORF">E4635_00040</name>
</gene>
<sequence>MKNTLACLLLFLLLLSCDKENTIRSGVETRVSGRVTDHSGVPIADVKVKIGEFRQKNGSLYVNEYFERWIDSSSTNSNGEYDFLFKTTGKGSSYTFFLANSPIDEQHYWGGTNGIPIMNLGGSFTFSTNQFFYLYPCDITFNATGATGFPLYISHDTTFFSDENSRINSGSAVAKRIYISKYYPQTVTIMRAKTNGTMQKATYSFPASNAETLTTQSITINETDFVDI</sequence>
<protein>
    <submittedName>
        <fullName evidence="1">Uncharacterized protein</fullName>
    </submittedName>
</protein>
<dbReference type="PROSITE" id="PS51257">
    <property type="entry name" value="PROKAR_LIPOPROTEIN"/>
    <property type="match status" value="1"/>
</dbReference>
<reference evidence="1 2" key="1">
    <citation type="submission" date="2019-04" db="EMBL/GenBank/DDBJ databases">
        <title>Flavobacterium sp. strain DS2-A Genome sequencing and assembly.</title>
        <authorList>
            <person name="Kim I."/>
        </authorList>
    </citation>
    <scope>NUCLEOTIDE SEQUENCE [LARGE SCALE GENOMIC DNA]</scope>
    <source>
        <strain evidence="1 2">DS2-A</strain>
    </source>
</reference>
<dbReference type="EMBL" id="SRLH01000001">
    <property type="protein sequence ID" value="TGD59363.1"/>
    <property type="molecule type" value="Genomic_DNA"/>
</dbReference>
<dbReference type="OrthoDB" id="1344211at2"/>
<keyword evidence="2" id="KW-1185">Reference proteome</keyword>
<dbReference type="AlphaFoldDB" id="A0A4Z0LBW0"/>
<comment type="caution">
    <text evidence="1">The sequence shown here is derived from an EMBL/GenBank/DDBJ whole genome shotgun (WGS) entry which is preliminary data.</text>
</comment>
<organism evidence="1 2">
    <name type="scientific">Flavobacterium humi</name>
    <dbReference type="NCBI Taxonomy" id="2562683"/>
    <lineage>
        <taxon>Bacteria</taxon>
        <taxon>Pseudomonadati</taxon>
        <taxon>Bacteroidota</taxon>
        <taxon>Flavobacteriia</taxon>
        <taxon>Flavobacteriales</taxon>
        <taxon>Flavobacteriaceae</taxon>
        <taxon>Flavobacterium</taxon>
    </lineage>
</organism>